<dbReference type="EMBL" id="CM051397">
    <property type="protein sequence ID" value="KAJ4719906.1"/>
    <property type="molecule type" value="Genomic_DNA"/>
</dbReference>
<proteinExistence type="predicted"/>
<sequence length="88" mass="10119">MQQLPEQASHVQLKLSVASYLSFMSMDEVMEEECMTPRHASCRIPSTLPCPPPPKKKPVYVKRRDPPKEGYFQPPDLEIIFTRREACA</sequence>
<comment type="caution">
    <text evidence="1">The sequence shown here is derived from an EMBL/GenBank/DDBJ whole genome shotgun (WGS) entry which is preliminary data.</text>
</comment>
<reference evidence="1 2" key="1">
    <citation type="journal article" date="2023" name="Science">
        <title>Complex scaffold remodeling in plant triterpene biosynthesis.</title>
        <authorList>
            <person name="De La Pena R."/>
            <person name="Hodgson H."/>
            <person name="Liu J.C."/>
            <person name="Stephenson M.J."/>
            <person name="Martin A.C."/>
            <person name="Owen C."/>
            <person name="Harkess A."/>
            <person name="Leebens-Mack J."/>
            <person name="Jimenez L.E."/>
            <person name="Osbourn A."/>
            <person name="Sattely E.S."/>
        </authorList>
    </citation>
    <scope>NUCLEOTIDE SEQUENCE [LARGE SCALE GENOMIC DNA]</scope>
    <source>
        <strain evidence="2">cv. JPN11</strain>
        <tissue evidence="1">Leaf</tissue>
    </source>
</reference>
<keyword evidence="2" id="KW-1185">Reference proteome</keyword>
<gene>
    <name evidence="1" type="ORF">OWV82_007817</name>
</gene>
<protein>
    <submittedName>
        <fullName evidence="1">Cyclin-dependent kinase inhibitor</fullName>
    </submittedName>
</protein>
<evidence type="ECO:0000313" key="1">
    <source>
        <dbReference type="EMBL" id="KAJ4719906.1"/>
    </source>
</evidence>
<organism evidence="1 2">
    <name type="scientific">Melia azedarach</name>
    <name type="common">Chinaberry tree</name>
    <dbReference type="NCBI Taxonomy" id="155640"/>
    <lineage>
        <taxon>Eukaryota</taxon>
        <taxon>Viridiplantae</taxon>
        <taxon>Streptophyta</taxon>
        <taxon>Embryophyta</taxon>
        <taxon>Tracheophyta</taxon>
        <taxon>Spermatophyta</taxon>
        <taxon>Magnoliopsida</taxon>
        <taxon>eudicotyledons</taxon>
        <taxon>Gunneridae</taxon>
        <taxon>Pentapetalae</taxon>
        <taxon>rosids</taxon>
        <taxon>malvids</taxon>
        <taxon>Sapindales</taxon>
        <taxon>Meliaceae</taxon>
        <taxon>Melia</taxon>
    </lineage>
</organism>
<name>A0ACC1Y863_MELAZ</name>
<evidence type="ECO:0000313" key="2">
    <source>
        <dbReference type="Proteomes" id="UP001164539"/>
    </source>
</evidence>
<keyword evidence="1" id="KW-0649">Protein kinase inhibitor</keyword>
<dbReference type="Proteomes" id="UP001164539">
    <property type="component" value="Chromosome 4"/>
</dbReference>
<accession>A0ACC1Y863</accession>